<comment type="caution">
    <text evidence="3">The sequence shown here is derived from an EMBL/GenBank/DDBJ whole genome shotgun (WGS) entry which is preliminary data.</text>
</comment>
<keyword evidence="4" id="KW-1185">Reference proteome</keyword>
<dbReference type="InterPro" id="IPR035940">
    <property type="entry name" value="CAP_sf"/>
</dbReference>
<feature type="domain" description="SCP" evidence="2">
    <location>
        <begin position="27"/>
        <end position="159"/>
    </location>
</feature>
<protein>
    <recommendedName>
        <fullName evidence="2">SCP domain-containing protein</fullName>
    </recommendedName>
</protein>
<evidence type="ECO:0000313" key="4">
    <source>
        <dbReference type="Proteomes" id="UP000652761"/>
    </source>
</evidence>
<dbReference type="Pfam" id="PF00188">
    <property type="entry name" value="CAP"/>
    <property type="match status" value="1"/>
</dbReference>
<name>A0A843WYX1_COLES</name>
<dbReference type="Proteomes" id="UP000652761">
    <property type="component" value="Unassembled WGS sequence"/>
</dbReference>
<dbReference type="FunFam" id="3.40.33.10:FF:000004">
    <property type="entry name" value="CAP, cysteine-rich secretory protein, antigen 5"/>
    <property type="match status" value="1"/>
</dbReference>
<evidence type="ECO:0000259" key="2">
    <source>
        <dbReference type="SMART" id="SM00198"/>
    </source>
</evidence>
<dbReference type="EMBL" id="NMUH01005724">
    <property type="protein sequence ID" value="MQM13527.1"/>
    <property type="molecule type" value="Genomic_DNA"/>
</dbReference>
<dbReference type="CDD" id="cd05381">
    <property type="entry name" value="CAP_PR-1"/>
    <property type="match status" value="1"/>
</dbReference>
<evidence type="ECO:0000313" key="3">
    <source>
        <dbReference type="EMBL" id="MQM13527.1"/>
    </source>
</evidence>
<dbReference type="PANTHER" id="PTHR10334">
    <property type="entry name" value="CYSTEINE-RICH SECRETORY PROTEIN-RELATED"/>
    <property type="match status" value="1"/>
</dbReference>
<dbReference type="InterPro" id="IPR018244">
    <property type="entry name" value="Allrgn_V5/Tpx1_CS"/>
</dbReference>
<sequence>MAEGILIVGTLIICIMVSFPIASCSQYSPGDFLTPQNDARSQVGDAPLYWDGNLAAYAQNYADELAGDGGCRLVHSHGPYGENLFWGSASSFTAADAVGAWLSERPTYDMNSDCAVADCGHYTQIAWRDTTAVGCARAPCGDGGMIIACEYNPPGNVVGRKPY</sequence>
<dbReference type="PRINTS" id="PR00837">
    <property type="entry name" value="V5TPXLIKE"/>
</dbReference>
<organism evidence="3 4">
    <name type="scientific">Colocasia esculenta</name>
    <name type="common">Wild taro</name>
    <name type="synonym">Arum esculentum</name>
    <dbReference type="NCBI Taxonomy" id="4460"/>
    <lineage>
        <taxon>Eukaryota</taxon>
        <taxon>Viridiplantae</taxon>
        <taxon>Streptophyta</taxon>
        <taxon>Embryophyta</taxon>
        <taxon>Tracheophyta</taxon>
        <taxon>Spermatophyta</taxon>
        <taxon>Magnoliopsida</taxon>
        <taxon>Liliopsida</taxon>
        <taxon>Araceae</taxon>
        <taxon>Aroideae</taxon>
        <taxon>Colocasieae</taxon>
        <taxon>Colocasia</taxon>
    </lineage>
</organism>
<dbReference type="GO" id="GO:0005576">
    <property type="term" value="C:extracellular region"/>
    <property type="evidence" value="ECO:0007669"/>
    <property type="project" value="InterPro"/>
</dbReference>
<dbReference type="OrthoDB" id="337038at2759"/>
<dbReference type="AlphaFoldDB" id="A0A843WYX1"/>
<dbReference type="InterPro" id="IPR014044">
    <property type="entry name" value="CAP_dom"/>
</dbReference>
<dbReference type="InterPro" id="IPR001283">
    <property type="entry name" value="CRISP-related"/>
</dbReference>
<evidence type="ECO:0000256" key="1">
    <source>
        <dbReference type="SAM" id="SignalP"/>
    </source>
</evidence>
<proteinExistence type="predicted"/>
<feature type="signal peptide" evidence="1">
    <location>
        <begin position="1"/>
        <end position="24"/>
    </location>
</feature>
<gene>
    <name evidence="3" type="ORF">Taro_046453</name>
</gene>
<dbReference type="SUPFAM" id="SSF55797">
    <property type="entry name" value="PR-1-like"/>
    <property type="match status" value="1"/>
</dbReference>
<feature type="chain" id="PRO_5032772430" description="SCP domain-containing protein" evidence="1">
    <location>
        <begin position="25"/>
        <end position="163"/>
    </location>
</feature>
<keyword evidence="1" id="KW-0732">Signal</keyword>
<dbReference type="SMART" id="SM00198">
    <property type="entry name" value="SCP"/>
    <property type="match status" value="1"/>
</dbReference>
<dbReference type="Gene3D" id="3.40.33.10">
    <property type="entry name" value="CAP"/>
    <property type="match status" value="1"/>
</dbReference>
<dbReference type="PROSITE" id="PS01009">
    <property type="entry name" value="CRISP_1"/>
    <property type="match status" value="1"/>
</dbReference>
<accession>A0A843WYX1</accession>
<reference evidence="3" key="1">
    <citation type="submission" date="2017-07" db="EMBL/GenBank/DDBJ databases">
        <title>Taro Niue Genome Assembly and Annotation.</title>
        <authorList>
            <person name="Atibalentja N."/>
            <person name="Keating K."/>
            <person name="Fields C.J."/>
        </authorList>
    </citation>
    <scope>NUCLEOTIDE SEQUENCE</scope>
    <source>
        <strain evidence="3">Niue_2</strain>
        <tissue evidence="3">Leaf</tissue>
    </source>
</reference>